<evidence type="ECO:0000256" key="3">
    <source>
        <dbReference type="ARBA" id="ARBA00022729"/>
    </source>
</evidence>
<keyword evidence="7" id="KW-0813">Transport</keyword>
<dbReference type="EMBL" id="JACBZV010000003">
    <property type="protein sequence ID" value="NYJ11315.1"/>
    <property type="molecule type" value="Genomic_DNA"/>
</dbReference>
<feature type="chain" id="PRO_5033609096" evidence="4">
    <location>
        <begin position="24"/>
        <end position="306"/>
    </location>
</feature>
<dbReference type="Gene3D" id="3.40.50.2300">
    <property type="match status" value="2"/>
</dbReference>
<feature type="signal peptide" evidence="4">
    <location>
        <begin position="1"/>
        <end position="23"/>
    </location>
</feature>
<dbReference type="PANTHER" id="PTHR46847">
    <property type="entry name" value="D-ALLOSE-BINDING PERIPLASMIC PROTEIN-RELATED"/>
    <property type="match status" value="1"/>
</dbReference>
<dbReference type="GO" id="GO:0030246">
    <property type="term" value="F:carbohydrate binding"/>
    <property type="evidence" value="ECO:0007669"/>
    <property type="project" value="UniProtKB-ARBA"/>
</dbReference>
<comment type="caution">
    <text evidence="7">The sequence shown here is derived from an EMBL/GenBank/DDBJ whole genome shotgun (WGS) entry which is preliminary data.</text>
</comment>
<evidence type="ECO:0000313" key="6">
    <source>
        <dbReference type="EMBL" id="MBB6220142.1"/>
    </source>
</evidence>
<keyword evidence="3 4" id="KW-0732">Signal</keyword>
<feature type="domain" description="Periplasmic binding protein" evidence="5">
    <location>
        <begin position="38"/>
        <end position="285"/>
    </location>
</feature>
<dbReference type="InterPro" id="IPR028082">
    <property type="entry name" value="Peripla_BP_I"/>
</dbReference>
<dbReference type="CDD" id="cd01536">
    <property type="entry name" value="PBP1_ABC_sugar_binding-like"/>
    <property type="match status" value="1"/>
</dbReference>
<dbReference type="Pfam" id="PF13407">
    <property type="entry name" value="Peripla_BP_4"/>
    <property type="match status" value="1"/>
</dbReference>
<dbReference type="EMBL" id="JACIIJ010000002">
    <property type="protein sequence ID" value="MBB6220142.1"/>
    <property type="molecule type" value="Genomic_DNA"/>
</dbReference>
<organism evidence="7 9">
    <name type="scientific">Rhizobium leguminosarum</name>
    <dbReference type="NCBI Taxonomy" id="384"/>
    <lineage>
        <taxon>Bacteria</taxon>
        <taxon>Pseudomonadati</taxon>
        <taxon>Pseudomonadota</taxon>
        <taxon>Alphaproteobacteria</taxon>
        <taxon>Hyphomicrobiales</taxon>
        <taxon>Rhizobiaceae</taxon>
        <taxon>Rhizobium/Agrobacterium group</taxon>
        <taxon>Rhizobium</taxon>
    </lineage>
</organism>
<evidence type="ECO:0000313" key="7">
    <source>
        <dbReference type="EMBL" id="NYJ11315.1"/>
    </source>
</evidence>
<keyword evidence="7" id="KW-0762">Sugar transport</keyword>
<evidence type="ECO:0000256" key="2">
    <source>
        <dbReference type="ARBA" id="ARBA00007639"/>
    </source>
</evidence>
<evidence type="ECO:0000313" key="8">
    <source>
        <dbReference type="Proteomes" id="UP000517187"/>
    </source>
</evidence>
<dbReference type="PANTHER" id="PTHR46847:SF1">
    <property type="entry name" value="D-ALLOSE-BINDING PERIPLASMIC PROTEIN-RELATED"/>
    <property type="match status" value="1"/>
</dbReference>
<dbReference type="InterPro" id="IPR025997">
    <property type="entry name" value="SBP_2_dom"/>
</dbReference>
<proteinExistence type="inferred from homology"/>
<accession>A0A7Z0IXU5</accession>
<comment type="subcellular location">
    <subcellularLocation>
        <location evidence="1">Cell envelope</location>
    </subcellularLocation>
</comment>
<evidence type="ECO:0000256" key="4">
    <source>
        <dbReference type="SAM" id="SignalP"/>
    </source>
</evidence>
<comment type="similarity">
    <text evidence="2">Belongs to the bacterial solute-binding protein 2 family.</text>
</comment>
<reference evidence="7 9" key="1">
    <citation type="submission" date="2020-07" db="EMBL/GenBank/DDBJ databases">
        <title>Genomic Encyclopedia of Type Strains, Phase IV (KMG-V): Genome sequencing to study the core and pangenomes of soil and plant-associated prokaryotes.</title>
        <authorList>
            <person name="Whitman W."/>
        </authorList>
    </citation>
    <scope>NUCLEOTIDE SEQUENCE [LARGE SCALE GENOMIC DNA]</scope>
    <source>
        <strain evidence="6 8">SEMIA 4011</strain>
        <strain evidence="7 9">SEMIA 4052</strain>
    </source>
</reference>
<sequence>MMKPQSLLGALALLAVAVVPSLAQEPIKLGFITKFPVPFFATMENAAKDYAKRNPGVEIIYGQGTSATDIEGQIAQIESMVTRGVQGIALTPVDPTVSTALDKAVASGVKVVLMDNNIPDWKGRTALATTNNFAAGKIAGEYLKTVLKAGDTLGILEGVPGVPALDDRVKGMLEGLQGLDVKIVGKGATNCTEELGISVAEDLLTKNPDLKAIYAACGPPAAGAARAIKNSGTANDKIVLVGFDFCCGEEEALKSGVEDASVAQFPTKMAELGVDALVKSIRGEKVESLIDSGAALVTPENMAQFK</sequence>
<protein>
    <submittedName>
        <fullName evidence="7">Simple sugar transport system substrate-binding protein</fullName>
    </submittedName>
</protein>
<dbReference type="Proteomes" id="UP000517187">
    <property type="component" value="Unassembled WGS sequence"/>
</dbReference>
<dbReference type="SUPFAM" id="SSF53822">
    <property type="entry name" value="Periplasmic binding protein-like I"/>
    <property type="match status" value="1"/>
</dbReference>
<dbReference type="Proteomes" id="UP000535276">
    <property type="component" value="Unassembled WGS sequence"/>
</dbReference>
<gene>
    <name evidence="6" type="ORF">GGE66_001091</name>
    <name evidence="7" type="ORF">GGI64_002366</name>
</gene>
<name>A0A7Z0IXU5_RHILE</name>
<evidence type="ECO:0000313" key="9">
    <source>
        <dbReference type="Proteomes" id="UP000535276"/>
    </source>
</evidence>
<evidence type="ECO:0000259" key="5">
    <source>
        <dbReference type="Pfam" id="PF13407"/>
    </source>
</evidence>
<dbReference type="GO" id="GO:0030313">
    <property type="term" value="C:cell envelope"/>
    <property type="evidence" value="ECO:0007669"/>
    <property type="project" value="UniProtKB-SubCell"/>
</dbReference>
<evidence type="ECO:0000256" key="1">
    <source>
        <dbReference type="ARBA" id="ARBA00004196"/>
    </source>
</evidence>
<dbReference type="AlphaFoldDB" id="A0A7Z0IXU5"/>